<feature type="transmembrane region" description="Helical" evidence="12">
    <location>
        <begin position="37"/>
        <end position="59"/>
    </location>
</feature>
<dbReference type="RefSeq" id="WP_318349652.1">
    <property type="nucleotide sequence ID" value="NZ_AP018694.1"/>
</dbReference>
<evidence type="ECO:0000256" key="10">
    <source>
        <dbReference type="ARBA" id="ARBA00023264"/>
    </source>
</evidence>
<dbReference type="InterPro" id="IPR043130">
    <property type="entry name" value="CDP-OH_PTrfase_TM_dom"/>
</dbReference>
<feature type="transmembrane region" description="Helical" evidence="12">
    <location>
        <begin position="212"/>
        <end position="239"/>
    </location>
</feature>
<dbReference type="GO" id="GO:0016780">
    <property type="term" value="F:phosphotransferase activity, for other substituted phosphate groups"/>
    <property type="evidence" value="ECO:0007669"/>
    <property type="project" value="InterPro"/>
</dbReference>
<keyword evidence="7" id="KW-0443">Lipid metabolism</keyword>
<dbReference type="Proteomes" id="UP001193389">
    <property type="component" value="Chromosome"/>
</dbReference>
<keyword evidence="8 12" id="KW-0472">Membrane</keyword>
<keyword evidence="6 12" id="KW-1133">Transmembrane helix</keyword>
<feature type="transmembrane region" description="Helical" evidence="12">
    <location>
        <begin position="108"/>
        <end position="129"/>
    </location>
</feature>
<evidence type="ECO:0000256" key="6">
    <source>
        <dbReference type="ARBA" id="ARBA00022989"/>
    </source>
</evidence>
<evidence type="ECO:0000256" key="11">
    <source>
        <dbReference type="RuleBase" id="RU003750"/>
    </source>
</evidence>
<keyword evidence="10" id="KW-1208">Phospholipid metabolism</keyword>
<protein>
    <submittedName>
        <fullName evidence="13">CDP-diacylglycerol--serine O-phosphatidyltransferase</fullName>
    </submittedName>
</protein>
<gene>
    <name evidence="13" type="ORF">AQPE_0730</name>
</gene>
<dbReference type="PANTHER" id="PTHR14269:SF61">
    <property type="entry name" value="CDP-DIACYLGLYCEROL--SERINE O-PHOSPHATIDYLTRANSFERASE"/>
    <property type="match status" value="1"/>
</dbReference>
<evidence type="ECO:0000256" key="5">
    <source>
        <dbReference type="ARBA" id="ARBA00022692"/>
    </source>
</evidence>
<keyword evidence="14" id="KW-1185">Reference proteome</keyword>
<keyword evidence="4 11" id="KW-0808">Transferase</keyword>
<dbReference type="GO" id="GO:0016020">
    <property type="term" value="C:membrane"/>
    <property type="evidence" value="ECO:0007669"/>
    <property type="project" value="UniProtKB-SubCell"/>
</dbReference>
<dbReference type="GO" id="GO:0008654">
    <property type="term" value="P:phospholipid biosynthetic process"/>
    <property type="evidence" value="ECO:0007669"/>
    <property type="project" value="UniProtKB-KW"/>
</dbReference>
<dbReference type="InterPro" id="IPR000462">
    <property type="entry name" value="CDP-OH_P_trans"/>
</dbReference>
<dbReference type="Pfam" id="PF01066">
    <property type="entry name" value="CDP-OH_P_transf"/>
    <property type="match status" value="1"/>
</dbReference>
<accession>A0A5K7S528</accession>
<evidence type="ECO:0000256" key="12">
    <source>
        <dbReference type="SAM" id="Phobius"/>
    </source>
</evidence>
<proteinExistence type="inferred from homology"/>
<dbReference type="KEGG" id="anf:AQPE_0730"/>
<evidence type="ECO:0000256" key="4">
    <source>
        <dbReference type="ARBA" id="ARBA00022679"/>
    </source>
</evidence>
<evidence type="ECO:0000313" key="14">
    <source>
        <dbReference type="Proteomes" id="UP001193389"/>
    </source>
</evidence>
<evidence type="ECO:0000313" key="13">
    <source>
        <dbReference type="EMBL" id="BBE16590.1"/>
    </source>
</evidence>
<dbReference type="AlphaFoldDB" id="A0A5K7S528"/>
<comment type="similarity">
    <text evidence="2 11">Belongs to the CDP-alcohol phosphatidyltransferase class-I family.</text>
</comment>
<dbReference type="EMBL" id="AP018694">
    <property type="protein sequence ID" value="BBE16590.1"/>
    <property type="molecule type" value="Genomic_DNA"/>
</dbReference>
<evidence type="ECO:0000256" key="8">
    <source>
        <dbReference type="ARBA" id="ARBA00023136"/>
    </source>
</evidence>
<evidence type="ECO:0000256" key="2">
    <source>
        <dbReference type="ARBA" id="ARBA00010441"/>
    </source>
</evidence>
<dbReference type="PANTHER" id="PTHR14269">
    <property type="entry name" value="CDP-DIACYLGLYCEROL--GLYCEROL-3-PHOSPHATE 3-PHOSPHATIDYLTRANSFERASE-RELATED"/>
    <property type="match status" value="1"/>
</dbReference>
<sequence length="250" mass="27837">MSQKNNIFFWVPNAITSMNLVCGSLSVFFAIDGQLGWASVFIFAAAVFDFLDGFAARLLKAYSAIGKELDSLADMVSFGLAPAAMVFTMLQLTLFGKIQLIQNIEGNFSQWLLLFTSLVIPVAGAFRLAKFNTDDRQSEQFLGMPIPANAIFFASLGLILELGTKEAIVPFILNKYILLIAIFACSFLMVSELPMFNLKFKNLKLKENALRFLFLGVTLFMLVFLQIYALPLIIIWYVLLSVISHLAGKK</sequence>
<keyword evidence="9" id="KW-0594">Phospholipid biosynthesis</keyword>
<keyword evidence="3" id="KW-0444">Lipid biosynthesis</keyword>
<feature type="transmembrane region" description="Helical" evidence="12">
    <location>
        <begin position="172"/>
        <end position="191"/>
    </location>
</feature>
<evidence type="ECO:0000256" key="7">
    <source>
        <dbReference type="ARBA" id="ARBA00023098"/>
    </source>
</evidence>
<dbReference type="Gene3D" id="1.20.120.1760">
    <property type="match status" value="1"/>
</dbReference>
<feature type="transmembrane region" description="Helical" evidence="12">
    <location>
        <begin position="7"/>
        <end position="31"/>
    </location>
</feature>
<reference evidence="13" key="1">
    <citation type="journal article" date="2020" name="Int. J. Syst. Evol. Microbiol.">
        <title>Aquipluma nitroreducens gen. nov. sp. nov., a novel facultatively anaerobic bacterium isolated from a freshwater lake.</title>
        <authorList>
            <person name="Watanabe M."/>
            <person name="Kojima H."/>
            <person name="Fukui M."/>
        </authorList>
    </citation>
    <scope>NUCLEOTIDE SEQUENCE</scope>
    <source>
        <strain evidence="13">MeG22</strain>
    </source>
</reference>
<evidence type="ECO:0000256" key="1">
    <source>
        <dbReference type="ARBA" id="ARBA00004141"/>
    </source>
</evidence>
<dbReference type="PROSITE" id="PS00379">
    <property type="entry name" value="CDP_ALCOHOL_P_TRANSF"/>
    <property type="match status" value="1"/>
</dbReference>
<feature type="transmembrane region" description="Helical" evidence="12">
    <location>
        <begin position="141"/>
        <end position="160"/>
    </location>
</feature>
<comment type="subcellular location">
    <subcellularLocation>
        <location evidence="1">Membrane</location>
        <topology evidence="1">Multi-pass membrane protein</topology>
    </subcellularLocation>
</comment>
<feature type="transmembrane region" description="Helical" evidence="12">
    <location>
        <begin position="71"/>
        <end position="96"/>
    </location>
</feature>
<name>A0A5K7S528_9BACT</name>
<evidence type="ECO:0000256" key="9">
    <source>
        <dbReference type="ARBA" id="ARBA00023209"/>
    </source>
</evidence>
<dbReference type="InterPro" id="IPR048254">
    <property type="entry name" value="CDP_ALCOHOL_P_TRANSF_CS"/>
</dbReference>
<keyword evidence="5 12" id="KW-0812">Transmembrane</keyword>
<organism evidence="13 14">
    <name type="scientific">Aquipluma nitroreducens</name>
    <dbReference type="NCBI Taxonomy" id="2010828"/>
    <lineage>
        <taxon>Bacteria</taxon>
        <taxon>Pseudomonadati</taxon>
        <taxon>Bacteroidota</taxon>
        <taxon>Bacteroidia</taxon>
        <taxon>Marinilabiliales</taxon>
        <taxon>Prolixibacteraceae</taxon>
        <taxon>Aquipluma</taxon>
    </lineage>
</organism>
<dbReference type="InterPro" id="IPR050324">
    <property type="entry name" value="CDP-alcohol_PTase-I"/>
</dbReference>
<evidence type="ECO:0000256" key="3">
    <source>
        <dbReference type="ARBA" id="ARBA00022516"/>
    </source>
</evidence>